<dbReference type="InterPro" id="IPR016181">
    <property type="entry name" value="Acyl_CoA_acyltransferase"/>
</dbReference>
<accession>A0A9W9LF19</accession>
<organism evidence="5 6">
    <name type="scientific">Penicillium capsulatum</name>
    <dbReference type="NCBI Taxonomy" id="69766"/>
    <lineage>
        <taxon>Eukaryota</taxon>
        <taxon>Fungi</taxon>
        <taxon>Dikarya</taxon>
        <taxon>Ascomycota</taxon>
        <taxon>Pezizomycotina</taxon>
        <taxon>Eurotiomycetes</taxon>
        <taxon>Eurotiomycetidae</taxon>
        <taxon>Eurotiales</taxon>
        <taxon>Aspergillaceae</taxon>
        <taxon>Penicillium</taxon>
    </lineage>
</organism>
<evidence type="ECO:0000259" key="4">
    <source>
        <dbReference type="PROSITE" id="PS51186"/>
    </source>
</evidence>
<dbReference type="GO" id="GO:0016747">
    <property type="term" value="F:acyltransferase activity, transferring groups other than amino-acyl groups"/>
    <property type="evidence" value="ECO:0007669"/>
    <property type="project" value="InterPro"/>
</dbReference>
<comment type="caution">
    <text evidence="5">The sequence shown here is derived from an EMBL/GenBank/DDBJ whole genome shotgun (WGS) entry which is preliminary data.</text>
</comment>
<evidence type="ECO:0000256" key="2">
    <source>
        <dbReference type="ARBA" id="ARBA00023315"/>
    </source>
</evidence>
<dbReference type="Proteomes" id="UP001146351">
    <property type="component" value="Unassembled WGS sequence"/>
</dbReference>
<dbReference type="PANTHER" id="PTHR43420:SF47">
    <property type="entry name" value="N-ACETYLTRANSFERASE DOMAIN-CONTAINING PROTEIN"/>
    <property type="match status" value="1"/>
</dbReference>
<sequence>MTQRSREDSPSGSGEPKVSATGQVRFGRSGSTNKYSSFTQPRSCKIQAFPCSVGAFDMSSHTYSFFRVSKTDDVHASARKYRDLRLRALKAAPGSFASTYETEVELSDADWISLLTLPHREVFTCAVTSHESPKRSGSSEWIGQVTLRGPMSREDFSLPPESGHLASRPDSEEERWQVLGLFTLPEHRGNGLGATLCEKALEYLRHHRPVPRSIQVRLMVKPGNSITVRLYERLGFVRTGQGTLAEALIANGDEHLLPRNTSGPGYSDRNSIIMALYMDRP</sequence>
<dbReference type="InterPro" id="IPR050680">
    <property type="entry name" value="YpeA/RimI_acetyltransf"/>
</dbReference>
<dbReference type="SUPFAM" id="SSF55729">
    <property type="entry name" value="Acyl-CoA N-acyltransferases (Nat)"/>
    <property type="match status" value="1"/>
</dbReference>
<reference evidence="5" key="2">
    <citation type="journal article" date="2023" name="IMA Fungus">
        <title>Comparative genomic study of the Penicillium genus elucidates a diverse pangenome and 15 lateral gene transfer events.</title>
        <authorList>
            <person name="Petersen C."/>
            <person name="Sorensen T."/>
            <person name="Nielsen M.R."/>
            <person name="Sondergaard T.E."/>
            <person name="Sorensen J.L."/>
            <person name="Fitzpatrick D.A."/>
            <person name="Frisvad J.C."/>
            <person name="Nielsen K.L."/>
        </authorList>
    </citation>
    <scope>NUCLEOTIDE SEQUENCE</scope>
    <source>
        <strain evidence="5">IBT 21917</strain>
    </source>
</reference>
<dbReference type="PANTHER" id="PTHR43420">
    <property type="entry name" value="ACETYLTRANSFERASE"/>
    <property type="match status" value="1"/>
</dbReference>
<dbReference type="PROSITE" id="PS51186">
    <property type="entry name" value="GNAT"/>
    <property type="match status" value="1"/>
</dbReference>
<evidence type="ECO:0000256" key="1">
    <source>
        <dbReference type="ARBA" id="ARBA00022679"/>
    </source>
</evidence>
<keyword evidence="2" id="KW-0012">Acyltransferase</keyword>
<reference evidence="5" key="1">
    <citation type="submission" date="2022-11" db="EMBL/GenBank/DDBJ databases">
        <authorList>
            <person name="Petersen C."/>
        </authorList>
    </citation>
    <scope>NUCLEOTIDE SEQUENCE</scope>
    <source>
        <strain evidence="5">IBT 21917</strain>
    </source>
</reference>
<name>A0A9W9LF19_9EURO</name>
<dbReference type="CDD" id="cd04301">
    <property type="entry name" value="NAT_SF"/>
    <property type="match status" value="1"/>
</dbReference>
<dbReference type="Pfam" id="PF00583">
    <property type="entry name" value="Acetyltransf_1"/>
    <property type="match status" value="1"/>
</dbReference>
<protein>
    <recommendedName>
        <fullName evidence="4">N-acetyltransferase domain-containing protein</fullName>
    </recommendedName>
</protein>
<gene>
    <name evidence="5" type="ORF">N7492_010358</name>
</gene>
<evidence type="ECO:0000313" key="6">
    <source>
        <dbReference type="Proteomes" id="UP001146351"/>
    </source>
</evidence>
<evidence type="ECO:0000313" key="5">
    <source>
        <dbReference type="EMBL" id="KAJ5152063.1"/>
    </source>
</evidence>
<keyword evidence="6" id="KW-1185">Reference proteome</keyword>
<feature type="domain" description="N-acetyltransferase" evidence="4">
    <location>
        <begin position="163"/>
        <end position="279"/>
    </location>
</feature>
<feature type="compositionally biased region" description="Polar residues" evidence="3">
    <location>
        <begin position="29"/>
        <end position="38"/>
    </location>
</feature>
<proteinExistence type="predicted"/>
<dbReference type="OrthoDB" id="41532at2759"/>
<feature type="region of interest" description="Disordered" evidence="3">
    <location>
        <begin position="1"/>
        <end position="38"/>
    </location>
</feature>
<dbReference type="EMBL" id="JAPQKO010000008">
    <property type="protein sequence ID" value="KAJ5152063.1"/>
    <property type="molecule type" value="Genomic_DNA"/>
</dbReference>
<dbReference type="Gene3D" id="3.40.630.30">
    <property type="match status" value="1"/>
</dbReference>
<dbReference type="AlphaFoldDB" id="A0A9W9LF19"/>
<evidence type="ECO:0000256" key="3">
    <source>
        <dbReference type="SAM" id="MobiDB-lite"/>
    </source>
</evidence>
<keyword evidence="1" id="KW-0808">Transferase</keyword>
<dbReference type="InterPro" id="IPR000182">
    <property type="entry name" value="GNAT_dom"/>
</dbReference>